<dbReference type="SUPFAM" id="SSF48452">
    <property type="entry name" value="TPR-like"/>
    <property type="match status" value="2"/>
</dbReference>
<keyword evidence="6" id="KW-0131">Cell cycle</keyword>
<evidence type="ECO:0000256" key="2">
    <source>
        <dbReference type="ARBA" id="ARBA00022737"/>
    </source>
</evidence>
<feature type="repeat" description="TPR" evidence="7">
    <location>
        <begin position="458"/>
        <end position="491"/>
    </location>
</feature>
<keyword evidence="3" id="KW-0498">Mitosis</keyword>
<proteinExistence type="predicted"/>
<evidence type="ECO:0000256" key="6">
    <source>
        <dbReference type="ARBA" id="ARBA00023306"/>
    </source>
</evidence>
<evidence type="ECO:0000256" key="4">
    <source>
        <dbReference type="ARBA" id="ARBA00022786"/>
    </source>
</evidence>
<protein>
    <submittedName>
        <fullName evidence="9">Anaphase-promoting complex subunit 8</fullName>
    </submittedName>
</protein>
<dbReference type="GO" id="GO:0016567">
    <property type="term" value="P:protein ubiquitination"/>
    <property type="evidence" value="ECO:0007669"/>
    <property type="project" value="TreeGrafter"/>
</dbReference>
<dbReference type="GO" id="GO:0045842">
    <property type="term" value="P:positive regulation of mitotic metaphase/anaphase transition"/>
    <property type="evidence" value="ECO:0007669"/>
    <property type="project" value="TreeGrafter"/>
</dbReference>
<dbReference type="InterPro" id="IPR019734">
    <property type="entry name" value="TPR_rpt"/>
</dbReference>
<name>A0A8H6TBQ7_9AGAR</name>
<keyword evidence="2" id="KW-0677">Repeat</keyword>
<feature type="domain" description="Cdc23" evidence="8">
    <location>
        <begin position="8"/>
        <end position="277"/>
    </location>
</feature>
<keyword evidence="10" id="KW-1185">Reference proteome</keyword>
<dbReference type="RefSeq" id="XP_037225621.1">
    <property type="nucleotide sequence ID" value="XM_037357711.1"/>
</dbReference>
<keyword evidence="1" id="KW-0132">Cell division</keyword>
<accession>A0A8H6TBQ7</accession>
<dbReference type="InterPro" id="IPR013105">
    <property type="entry name" value="TPR_2"/>
</dbReference>
<dbReference type="PANTHER" id="PTHR12558:SF10">
    <property type="entry name" value="CELL DIVISION CYCLE PROTEIN 23 HOMOLOG"/>
    <property type="match status" value="1"/>
</dbReference>
<dbReference type="OrthoDB" id="10262026at2759"/>
<dbReference type="PANTHER" id="PTHR12558">
    <property type="entry name" value="CELL DIVISION CYCLE 16,23,27"/>
    <property type="match status" value="1"/>
</dbReference>
<comment type="caution">
    <text evidence="9">The sequence shown here is derived from an EMBL/GenBank/DDBJ whole genome shotgun (WGS) entry which is preliminary data.</text>
</comment>
<feature type="repeat" description="TPR" evidence="7">
    <location>
        <begin position="338"/>
        <end position="371"/>
    </location>
</feature>
<sequence>MDQTLLDGLRASIRQCAERGLFSASKWSSELLLAIPLSRRHIDDSESYASTQLVDPPLVPPRHPLAPPLAIQPDEELQLELEAAEEDALFSARTFLESRDPMRAIHCLRQCSSTKAKFIEYYSHFIQATENGAQRNWSKLDNNRHQPPEPLNPTVDVLLTAVLNATDPWLLYLKALFLSRFPMRRDEAIESAILSIAGFPWNWGVWSLLSTCINDGGELSAILPLLPLPTVHPFVQMFQIKTMNELQAPSDHELGLCDQLLSPELFPNSLWIMSQRACAFYHAHDFKQAQAQFERILEIDPHRADNIDIFSDVLYVTDNRLKLSRLANDFLMLDRERPEVCCLVGNLYSQRAEHEKAIKYFRRATQLDRTYLSAWTLMGHEHVEMKNSSAAIESYRRAIGLLPLVLVIAALSFSPSIDVNRKDYRAWYGLGQAYELLNMHQYALHYYHNATALRPYDVRLWQAQGMCYEEMGRLREAIECFKRALITADPNEITINLRLASLYAAQQDFAESAAYHRRVVEVCQATGRPVHDFARSSIKVAEYYLETKNNLPLAKEYMKTLSVSNVEEVVRAAELLKLVNAALEGGPSS</sequence>
<dbReference type="Pfam" id="PF07719">
    <property type="entry name" value="TPR_2"/>
    <property type="match status" value="1"/>
</dbReference>
<dbReference type="Proteomes" id="UP000636479">
    <property type="component" value="Unassembled WGS sequence"/>
</dbReference>
<dbReference type="PROSITE" id="PS50005">
    <property type="entry name" value="TPR"/>
    <property type="match status" value="5"/>
</dbReference>
<feature type="repeat" description="TPR" evidence="7">
    <location>
        <begin position="372"/>
        <end position="405"/>
    </location>
</feature>
<evidence type="ECO:0000256" key="7">
    <source>
        <dbReference type="PROSITE-ProRule" id="PRU00339"/>
    </source>
</evidence>
<dbReference type="GO" id="GO:0031145">
    <property type="term" value="P:anaphase-promoting complex-dependent catabolic process"/>
    <property type="evidence" value="ECO:0007669"/>
    <property type="project" value="TreeGrafter"/>
</dbReference>
<reference evidence="9" key="1">
    <citation type="submission" date="2020-05" db="EMBL/GenBank/DDBJ databases">
        <title>Mycena genomes resolve the evolution of fungal bioluminescence.</title>
        <authorList>
            <person name="Tsai I.J."/>
        </authorList>
    </citation>
    <scope>NUCLEOTIDE SEQUENCE</scope>
    <source>
        <strain evidence="9">171206Taipei</strain>
    </source>
</reference>
<dbReference type="InterPro" id="IPR011990">
    <property type="entry name" value="TPR-like_helical_dom_sf"/>
</dbReference>
<evidence type="ECO:0000256" key="5">
    <source>
        <dbReference type="ARBA" id="ARBA00022803"/>
    </source>
</evidence>
<evidence type="ECO:0000256" key="1">
    <source>
        <dbReference type="ARBA" id="ARBA00022618"/>
    </source>
</evidence>
<organism evidence="9 10">
    <name type="scientific">Mycena indigotica</name>
    <dbReference type="NCBI Taxonomy" id="2126181"/>
    <lineage>
        <taxon>Eukaryota</taxon>
        <taxon>Fungi</taxon>
        <taxon>Dikarya</taxon>
        <taxon>Basidiomycota</taxon>
        <taxon>Agaricomycotina</taxon>
        <taxon>Agaricomycetes</taxon>
        <taxon>Agaricomycetidae</taxon>
        <taxon>Agaricales</taxon>
        <taxon>Marasmiineae</taxon>
        <taxon>Mycenaceae</taxon>
        <taxon>Mycena</taxon>
    </lineage>
</organism>
<feature type="repeat" description="TPR" evidence="7">
    <location>
        <begin position="270"/>
        <end position="303"/>
    </location>
</feature>
<dbReference type="GO" id="GO:0051301">
    <property type="term" value="P:cell division"/>
    <property type="evidence" value="ECO:0007669"/>
    <property type="project" value="UniProtKB-KW"/>
</dbReference>
<dbReference type="Gene3D" id="1.25.40.10">
    <property type="entry name" value="Tetratricopeptide repeat domain"/>
    <property type="match status" value="2"/>
</dbReference>
<evidence type="ECO:0000313" key="10">
    <source>
        <dbReference type="Proteomes" id="UP000636479"/>
    </source>
</evidence>
<evidence type="ECO:0000259" key="8">
    <source>
        <dbReference type="Pfam" id="PF04049"/>
    </source>
</evidence>
<dbReference type="AlphaFoldDB" id="A0A8H6TBQ7"/>
<evidence type="ECO:0000313" key="9">
    <source>
        <dbReference type="EMBL" id="KAF7315598.1"/>
    </source>
</evidence>
<dbReference type="InterPro" id="IPR007192">
    <property type="entry name" value="APC8"/>
</dbReference>
<dbReference type="EMBL" id="JACAZF010000001">
    <property type="protein sequence ID" value="KAF7315598.1"/>
    <property type="molecule type" value="Genomic_DNA"/>
</dbReference>
<keyword evidence="4" id="KW-0833">Ubl conjugation pathway</keyword>
<dbReference type="Pfam" id="PF04049">
    <property type="entry name" value="ANAPC8"/>
    <property type="match status" value="1"/>
</dbReference>
<evidence type="ECO:0000256" key="3">
    <source>
        <dbReference type="ARBA" id="ARBA00022776"/>
    </source>
</evidence>
<keyword evidence="5 7" id="KW-0802">TPR repeat</keyword>
<dbReference type="GeneID" id="59340227"/>
<gene>
    <name evidence="9" type="ORF">MIND_00075200</name>
</gene>
<dbReference type="GO" id="GO:0005680">
    <property type="term" value="C:anaphase-promoting complex"/>
    <property type="evidence" value="ECO:0007669"/>
    <property type="project" value="InterPro"/>
</dbReference>
<dbReference type="Pfam" id="PF13181">
    <property type="entry name" value="TPR_8"/>
    <property type="match status" value="2"/>
</dbReference>
<feature type="repeat" description="TPR" evidence="7">
    <location>
        <begin position="424"/>
        <end position="457"/>
    </location>
</feature>
<dbReference type="SMART" id="SM00028">
    <property type="entry name" value="TPR"/>
    <property type="match status" value="6"/>
</dbReference>